<dbReference type="InterPro" id="IPR036922">
    <property type="entry name" value="Rieske_2Fe-2S_sf"/>
</dbReference>
<dbReference type="PANTHER" id="PTHR21496:SF23">
    <property type="entry name" value="3-PHENYLPROPIONATE_CINNAMIC ACID DIOXYGENASE FERREDOXIN SUBUNIT"/>
    <property type="match status" value="1"/>
</dbReference>
<dbReference type="SUPFAM" id="SSF50022">
    <property type="entry name" value="ISP domain"/>
    <property type="match status" value="1"/>
</dbReference>
<evidence type="ECO:0000259" key="5">
    <source>
        <dbReference type="PROSITE" id="PS51296"/>
    </source>
</evidence>
<name>A0ABR5IFJ4_9ACTN</name>
<dbReference type="Proteomes" id="UP000037247">
    <property type="component" value="Unassembled WGS sequence"/>
</dbReference>
<sequence>MSEIAVGNIADIPPGEGRAFGIDGTQIAVFRLRDDSLRALDAVCPHRGGPLADALIDDCVVVCPLHNHTYDLGTGDEIAFGGSGVRAYAVRADESGTITVDLG</sequence>
<dbReference type="EMBL" id="LDTZ01000014">
    <property type="protein sequence ID" value="KNA92492.1"/>
    <property type="molecule type" value="Genomic_DNA"/>
</dbReference>
<comment type="caution">
    <text evidence="6">The sequence shown here is derived from an EMBL/GenBank/DDBJ whole genome shotgun (WGS) entry which is preliminary data.</text>
</comment>
<evidence type="ECO:0000313" key="7">
    <source>
        <dbReference type="Proteomes" id="UP000037247"/>
    </source>
</evidence>
<keyword evidence="3" id="KW-0408">Iron</keyword>
<dbReference type="Pfam" id="PF00355">
    <property type="entry name" value="Rieske"/>
    <property type="match status" value="1"/>
</dbReference>
<evidence type="ECO:0000256" key="3">
    <source>
        <dbReference type="ARBA" id="ARBA00023004"/>
    </source>
</evidence>
<proteinExistence type="predicted"/>
<gene>
    <name evidence="6" type="ORF">ABW18_04010</name>
</gene>
<organism evidence="6 7">
    <name type="scientific">Gordonia jacobaea</name>
    <dbReference type="NCBI Taxonomy" id="122202"/>
    <lineage>
        <taxon>Bacteria</taxon>
        <taxon>Bacillati</taxon>
        <taxon>Actinomycetota</taxon>
        <taxon>Actinomycetes</taxon>
        <taxon>Mycobacteriales</taxon>
        <taxon>Gordoniaceae</taxon>
        <taxon>Gordonia</taxon>
    </lineage>
</organism>
<reference evidence="6 7" key="1">
    <citation type="submission" date="2015-05" db="EMBL/GenBank/DDBJ databases">
        <title>Draft genome sequence of the bacterium Gordonia jacobaea a new member of the Gordonia genus.</title>
        <authorList>
            <person name="Jimenez-Galisteo G."/>
            <person name="Dominguez A."/>
            <person name="Munoz E."/>
            <person name="Vinas M."/>
        </authorList>
    </citation>
    <scope>NUCLEOTIDE SEQUENCE [LARGE SCALE GENOMIC DNA]</scope>
    <source>
        <strain evidence="7">mv1</strain>
    </source>
</reference>
<dbReference type="PANTHER" id="PTHR21496">
    <property type="entry name" value="FERREDOXIN-RELATED"/>
    <property type="match status" value="1"/>
</dbReference>
<evidence type="ECO:0000256" key="4">
    <source>
        <dbReference type="ARBA" id="ARBA00023014"/>
    </source>
</evidence>
<evidence type="ECO:0000313" key="6">
    <source>
        <dbReference type="EMBL" id="KNA92492.1"/>
    </source>
</evidence>
<dbReference type="InterPro" id="IPR017941">
    <property type="entry name" value="Rieske_2Fe-2S"/>
</dbReference>
<feature type="domain" description="Rieske" evidence="5">
    <location>
        <begin position="4"/>
        <end position="99"/>
    </location>
</feature>
<evidence type="ECO:0000256" key="1">
    <source>
        <dbReference type="ARBA" id="ARBA00022714"/>
    </source>
</evidence>
<dbReference type="Gene3D" id="2.102.10.10">
    <property type="entry name" value="Rieske [2Fe-2S] iron-sulphur domain"/>
    <property type="match status" value="1"/>
</dbReference>
<accession>A0ABR5IFJ4</accession>
<keyword evidence="2" id="KW-0479">Metal-binding</keyword>
<keyword evidence="4" id="KW-0411">Iron-sulfur</keyword>
<dbReference type="RefSeq" id="WP_049697712.1">
    <property type="nucleotide sequence ID" value="NZ_CBDRLS010000001.1"/>
</dbReference>
<evidence type="ECO:0000256" key="2">
    <source>
        <dbReference type="ARBA" id="ARBA00022723"/>
    </source>
</evidence>
<dbReference type="PROSITE" id="PS51296">
    <property type="entry name" value="RIESKE"/>
    <property type="match status" value="1"/>
</dbReference>
<keyword evidence="7" id="KW-1185">Reference proteome</keyword>
<protein>
    <submittedName>
        <fullName evidence="6">(2Fe-2S)-binding protein</fullName>
    </submittedName>
</protein>
<keyword evidence="1" id="KW-0001">2Fe-2S</keyword>